<dbReference type="HOGENOM" id="CLU_143365_2_0_3"/>
<dbReference type="Proteomes" id="UP000003835">
    <property type="component" value="Unassembled WGS sequence"/>
</dbReference>
<dbReference type="EMBL" id="DS989846">
    <property type="protein sequence ID" value="EDX76442.1"/>
    <property type="molecule type" value="Genomic_DNA"/>
</dbReference>
<name>B4VNN3_9CYAN</name>
<evidence type="ECO:0000313" key="1">
    <source>
        <dbReference type="EMBL" id="EDX76442.1"/>
    </source>
</evidence>
<reference evidence="1 2" key="1">
    <citation type="submission" date="2008-07" db="EMBL/GenBank/DDBJ databases">
        <authorList>
            <person name="Tandeau de Marsac N."/>
            <person name="Ferriera S."/>
            <person name="Johnson J."/>
            <person name="Kravitz S."/>
            <person name="Beeson K."/>
            <person name="Sutton G."/>
            <person name="Rogers Y.-H."/>
            <person name="Friedman R."/>
            <person name="Frazier M."/>
            <person name="Venter J.C."/>
        </authorList>
    </citation>
    <scope>NUCLEOTIDE SEQUENCE [LARGE SCALE GENOMIC DNA]</scope>
    <source>
        <strain evidence="1 2">PCC 7420</strain>
    </source>
</reference>
<accession>B4VNN3</accession>
<gene>
    <name evidence="1" type="ORF">MC7420_4698</name>
</gene>
<dbReference type="AlphaFoldDB" id="B4VNN3"/>
<dbReference type="eggNOG" id="ENOG5033458">
    <property type="taxonomic scope" value="Bacteria"/>
</dbReference>
<proteinExistence type="predicted"/>
<dbReference type="STRING" id="118168.MC7420_4698"/>
<keyword evidence="2" id="KW-1185">Reference proteome</keyword>
<evidence type="ECO:0000313" key="2">
    <source>
        <dbReference type="Proteomes" id="UP000003835"/>
    </source>
</evidence>
<sequence>MTDPGSRNKRSKFRLHNPNRATIKVVQVDDCVIKEGIRCDYLLILPNEEEVYIELKGSNVQHAVEQIERGIELLSCNCKSLIKLCFISSTRCPINSTEIQNLKKKFKQKYNAKLFIKNGEISYTYEGNS</sequence>
<protein>
    <submittedName>
        <fullName evidence="1">Uncharacterized protein</fullName>
    </submittedName>
</protein>
<organism evidence="1 2">
    <name type="scientific">Coleofasciculus chthonoplastes PCC 7420</name>
    <dbReference type="NCBI Taxonomy" id="118168"/>
    <lineage>
        <taxon>Bacteria</taxon>
        <taxon>Bacillati</taxon>
        <taxon>Cyanobacteriota</taxon>
        <taxon>Cyanophyceae</taxon>
        <taxon>Coleofasciculales</taxon>
        <taxon>Coleofasciculaceae</taxon>
        <taxon>Coleofasciculus</taxon>
    </lineage>
</organism>